<dbReference type="PANTHER" id="PTHR33361:SF16">
    <property type="entry name" value="DUF885 DOMAIN-CONTAINING PROTEIN"/>
    <property type="match status" value="1"/>
</dbReference>
<keyword evidence="3" id="KW-1185">Reference proteome</keyword>
<dbReference type="EMBL" id="JAVRIC010000010">
    <property type="protein sequence ID" value="MDT0497485.1"/>
    <property type="molecule type" value="Genomic_DNA"/>
</dbReference>
<dbReference type="Proteomes" id="UP001254608">
    <property type="component" value="Unassembled WGS sequence"/>
</dbReference>
<dbReference type="PROSITE" id="PS51257">
    <property type="entry name" value="PROKAR_LIPOPROTEIN"/>
    <property type="match status" value="1"/>
</dbReference>
<proteinExistence type="predicted"/>
<reference evidence="2 3" key="1">
    <citation type="submission" date="2023-09" db="EMBL/GenBank/DDBJ databases">
        <authorList>
            <person name="Rey-Velasco X."/>
        </authorList>
    </citation>
    <scope>NUCLEOTIDE SEQUENCE [LARGE SCALE GENOMIC DNA]</scope>
    <source>
        <strain evidence="2 3">W345</strain>
    </source>
</reference>
<dbReference type="Pfam" id="PF05960">
    <property type="entry name" value="DUF885"/>
    <property type="match status" value="1"/>
</dbReference>
<evidence type="ECO:0000313" key="2">
    <source>
        <dbReference type="EMBL" id="MDT0497485.1"/>
    </source>
</evidence>
<organism evidence="2 3">
    <name type="scientific">Banduia mediterranea</name>
    <dbReference type="NCBI Taxonomy" id="3075609"/>
    <lineage>
        <taxon>Bacteria</taxon>
        <taxon>Pseudomonadati</taxon>
        <taxon>Pseudomonadota</taxon>
        <taxon>Gammaproteobacteria</taxon>
        <taxon>Nevskiales</taxon>
        <taxon>Algiphilaceae</taxon>
        <taxon>Banduia</taxon>
    </lineage>
</organism>
<feature type="signal peptide" evidence="1">
    <location>
        <begin position="1"/>
        <end position="22"/>
    </location>
</feature>
<protein>
    <submittedName>
        <fullName evidence="2">DUF885 domain-containing protein</fullName>
    </submittedName>
</protein>
<dbReference type="PANTHER" id="PTHR33361">
    <property type="entry name" value="GLR0591 PROTEIN"/>
    <property type="match status" value="1"/>
</dbReference>
<keyword evidence="1" id="KW-0732">Signal</keyword>
<dbReference type="RefSeq" id="WP_311364876.1">
    <property type="nucleotide sequence ID" value="NZ_JAVRIC010000010.1"/>
</dbReference>
<comment type="caution">
    <text evidence="2">The sequence shown here is derived from an EMBL/GenBank/DDBJ whole genome shotgun (WGS) entry which is preliminary data.</text>
</comment>
<feature type="chain" id="PRO_5045843229" evidence="1">
    <location>
        <begin position="23"/>
        <end position="621"/>
    </location>
</feature>
<gene>
    <name evidence="2" type="ORF">RM530_08935</name>
</gene>
<evidence type="ECO:0000313" key="3">
    <source>
        <dbReference type="Proteomes" id="UP001254608"/>
    </source>
</evidence>
<evidence type="ECO:0000256" key="1">
    <source>
        <dbReference type="SAM" id="SignalP"/>
    </source>
</evidence>
<name>A0ABU2WIT8_9GAMM</name>
<sequence length="621" mass="69856">MRSALRPAVSACLFALLLGACATLPQPLDAPETDTAEMAMSESDRINAWFDEKYEESLQFSPMSLTFLGRKDQYDKLDDLSIEAEDEQLAWTKASVEEMESSFDYAKLGEEAKTSYDLWKYQYEIAAAGVPFRNNGYVFEQMNGAQSFLPTFLINFHKVEDESDMEAYIARVREVPRALEQLLDRAKIAADAGIRPPRFAYEGVIDQSKKVIGGAPFSEGEDSSIWADMQSEIDTLVENEVISAERASELKAESKTALMEAFLPAYEELIAWIDSELPKTLVNPAGIGTTQTNGKAYYNYLLKRTTTTELTAEEIHQIGLSEVKRLRGEMIALKDRVGFDGDLEAFFKFLDTDPRFRYPNTDEGRQAYLDAATAAIENIKKELPNYFGTLPKADLVVKRVEAFREQDGAAQHYFPGTPDGSRPGVYYAHLSDMNAMPKTELEDIAYHEGIPGHHMQISIAQELTTLPQFRTQISFTAYVEGWGLYAEWLAKEMPNTFVDPYSEFGQLSGEIWRAVRLVVDTGLHAKGWTEQQAVDYFNTNTSISETAVRSEIQRYLVIPGQATAYKIGMLKIQELRRKAEAALGDKFDIRGFHDTVLGGGALPLEMLEARVDRWIAEQQKL</sequence>
<accession>A0ABU2WIT8</accession>
<dbReference type="InterPro" id="IPR010281">
    <property type="entry name" value="DUF885"/>
</dbReference>